<dbReference type="EMBL" id="CM042025">
    <property type="protein sequence ID" value="KAI3809252.1"/>
    <property type="molecule type" value="Genomic_DNA"/>
</dbReference>
<accession>A0ACB9IN66</accession>
<name>A0ACB9IN66_9ASTR</name>
<organism evidence="1 2">
    <name type="scientific">Smallanthus sonchifolius</name>
    <dbReference type="NCBI Taxonomy" id="185202"/>
    <lineage>
        <taxon>Eukaryota</taxon>
        <taxon>Viridiplantae</taxon>
        <taxon>Streptophyta</taxon>
        <taxon>Embryophyta</taxon>
        <taxon>Tracheophyta</taxon>
        <taxon>Spermatophyta</taxon>
        <taxon>Magnoliopsida</taxon>
        <taxon>eudicotyledons</taxon>
        <taxon>Gunneridae</taxon>
        <taxon>Pentapetalae</taxon>
        <taxon>asterids</taxon>
        <taxon>campanulids</taxon>
        <taxon>Asterales</taxon>
        <taxon>Asteraceae</taxon>
        <taxon>Asteroideae</taxon>
        <taxon>Heliantheae alliance</taxon>
        <taxon>Millerieae</taxon>
        <taxon>Smallanthus</taxon>
    </lineage>
</organism>
<gene>
    <name evidence="1" type="ORF">L1987_25223</name>
</gene>
<keyword evidence="2" id="KW-1185">Reference proteome</keyword>
<evidence type="ECO:0000313" key="2">
    <source>
        <dbReference type="Proteomes" id="UP001056120"/>
    </source>
</evidence>
<proteinExistence type="predicted"/>
<sequence length="218" mass="25425">MVINIIFCLSVILPIFQIKYELLNLLKDSFLCIFRYNSYLHHHESDSFPVDLPIIRFQDLQERRHREVEEMCFICSANYEGDDVVCQLSRCGHVFHSECVGNLIHQKQAHCPFCRASFFSGRPSVPLTVFSLISGEDPESSKRKTIGTTLCATGYGKVRESDSASESVWDRERMRLSEMEFRGKSEMSESKVLRWKSFISIRESKGLRWKRFISIRDH</sequence>
<comment type="caution">
    <text evidence="1">The sequence shown here is derived from an EMBL/GenBank/DDBJ whole genome shotgun (WGS) entry which is preliminary data.</text>
</comment>
<reference evidence="1 2" key="2">
    <citation type="journal article" date="2022" name="Mol. Ecol. Resour.">
        <title>The genomes of chicory, endive, great burdock and yacon provide insights into Asteraceae paleo-polyploidization history and plant inulin production.</title>
        <authorList>
            <person name="Fan W."/>
            <person name="Wang S."/>
            <person name="Wang H."/>
            <person name="Wang A."/>
            <person name="Jiang F."/>
            <person name="Liu H."/>
            <person name="Zhao H."/>
            <person name="Xu D."/>
            <person name="Zhang Y."/>
        </authorList>
    </citation>
    <scope>NUCLEOTIDE SEQUENCE [LARGE SCALE GENOMIC DNA]</scope>
    <source>
        <strain evidence="2">cv. Yunnan</strain>
        <tissue evidence="1">Leaves</tissue>
    </source>
</reference>
<protein>
    <submittedName>
        <fullName evidence="1">Uncharacterized protein</fullName>
    </submittedName>
</protein>
<evidence type="ECO:0000313" key="1">
    <source>
        <dbReference type="EMBL" id="KAI3809252.1"/>
    </source>
</evidence>
<reference evidence="2" key="1">
    <citation type="journal article" date="2022" name="Mol. Ecol. Resour.">
        <title>The genomes of chicory, endive, great burdock and yacon provide insights into Asteraceae palaeo-polyploidization history and plant inulin production.</title>
        <authorList>
            <person name="Fan W."/>
            <person name="Wang S."/>
            <person name="Wang H."/>
            <person name="Wang A."/>
            <person name="Jiang F."/>
            <person name="Liu H."/>
            <person name="Zhao H."/>
            <person name="Xu D."/>
            <person name="Zhang Y."/>
        </authorList>
    </citation>
    <scope>NUCLEOTIDE SEQUENCE [LARGE SCALE GENOMIC DNA]</scope>
    <source>
        <strain evidence="2">cv. Yunnan</strain>
    </source>
</reference>
<dbReference type="Proteomes" id="UP001056120">
    <property type="component" value="Linkage Group LG08"/>
</dbReference>